<reference evidence="3 5" key="2">
    <citation type="submission" date="2019-03" db="EMBL/GenBank/DDBJ databases">
        <title>Genomic Encyclopedia of Type Strains, Phase IV (KMG-IV): sequencing the most valuable type-strain genomes for metagenomic binning, comparative biology and taxonomic classification.</title>
        <authorList>
            <person name="Goeker M."/>
        </authorList>
    </citation>
    <scope>NUCLEOTIDE SEQUENCE [LARGE SCALE GENOMIC DNA]</scope>
    <source>
        <strain evidence="3 5">DSM 3764</strain>
    </source>
</reference>
<dbReference type="InterPro" id="IPR029068">
    <property type="entry name" value="Glyas_Bleomycin-R_OHBP_Dase"/>
</dbReference>
<dbReference type="EMBL" id="UGHR01000006">
    <property type="protein sequence ID" value="STR45861.1"/>
    <property type="molecule type" value="Genomic_DNA"/>
</dbReference>
<dbReference type="InterPro" id="IPR004360">
    <property type="entry name" value="Glyas_Fos-R_dOase_dom"/>
</dbReference>
<dbReference type="OrthoDB" id="9795306at2"/>
<proteinExistence type="predicted"/>
<name>A0A377SV03_9NEIS</name>
<organism evidence="2 4">
    <name type="scientific">Iodobacter fluviatilis</name>
    <dbReference type="NCBI Taxonomy" id="537"/>
    <lineage>
        <taxon>Bacteria</taxon>
        <taxon>Pseudomonadati</taxon>
        <taxon>Pseudomonadota</taxon>
        <taxon>Betaproteobacteria</taxon>
        <taxon>Neisseriales</taxon>
        <taxon>Chitinibacteraceae</taxon>
        <taxon>Iodobacter</taxon>
    </lineage>
</organism>
<protein>
    <submittedName>
        <fullName evidence="3">PhnB protein</fullName>
    </submittedName>
    <submittedName>
        <fullName evidence="2">Predicted enzyme related to lactoylglutathione lyase</fullName>
    </submittedName>
</protein>
<reference evidence="2 4" key="1">
    <citation type="submission" date="2018-06" db="EMBL/GenBank/DDBJ databases">
        <authorList>
            <consortium name="Pathogen Informatics"/>
            <person name="Doyle S."/>
        </authorList>
    </citation>
    <scope>NUCLEOTIDE SEQUENCE [LARGE SCALE GENOMIC DNA]</scope>
    <source>
        <strain evidence="2 4">NCTC11159</strain>
    </source>
</reference>
<accession>A0A377SV03</accession>
<dbReference type="SUPFAM" id="SSF54593">
    <property type="entry name" value="Glyoxalase/Bleomycin resistance protein/Dihydroxybiphenyl dioxygenase"/>
    <property type="match status" value="1"/>
</dbReference>
<dbReference type="PROSITE" id="PS51819">
    <property type="entry name" value="VOC"/>
    <property type="match status" value="1"/>
</dbReference>
<sequence length="151" mass="16561">MNAIPHGYHTATPYLIVNDAVSAIEFYKSAFNATEVMRLADPSGKIAHAEVKIGDSSIMLADEHPDMGYVSPAALGNSPVSIMLYVENVDTAFEQAIKRGAVELRAISDQFYGDRIGTLKDPFGHIWSLATHIEDVSPDEINKRFAAFFTQ</sequence>
<dbReference type="Pfam" id="PF00903">
    <property type="entry name" value="Glyoxalase"/>
    <property type="match status" value="1"/>
</dbReference>
<evidence type="ECO:0000313" key="2">
    <source>
        <dbReference type="EMBL" id="STR45861.1"/>
    </source>
</evidence>
<dbReference type="Gene3D" id="3.30.720.110">
    <property type="match status" value="1"/>
</dbReference>
<keyword evidence="5" id="KW-1185">Reference proteome</keyword>
<dbReference type="Proteomes" id="UP000295794">
    <property type="component" value="Unassembled WGS sequence"/>
</dbReference>
<evidence type="ECO:0000313" key="4">
    <source>
        <dbReference type="Proteomes" id="UP000255108"/>
    </source>
</evidence>
<dbReference type="Proteomes" id="UP000255108">
    <property type="component" value="Unassembled WGS sequence"/>
</dbReference>
<feature type="domain" description="VOC" evidence="1">
    <location>
        <begin position="7"/>
        <end position="132"/>
    </location>
</feature>
<dbReference type="CDD" id="cd07246">
    <property type="entry name" value="VOC_like"/>
    <property type="match status" value="1"/>
</dbReference>
<evidence type="ECO:0000313" key="5">
    <source>
        <dbReference type="Proteomes" id="UP000295794"/>
    </source>
</evidence>
<dbReference type="PANTHER" id="PTHR34109:SF1">
    <property type="entry name" value="VOC DOMAIN-CONTAINING PROTEIN"/>
    <property type="match status" value="1"/>
</dbReference>
<dbReference type="Gene3D" id="3.30.720.120">
    <property type="match status" value="1"/>
</dbReference>
<dbReference type="EMBL" id="SMBT01000013">
    <property type="protein sequence ID" value="TCU83038.1"/>
    <property type="molecule type" value="Genomic_DNA"/>
</dbReference>
<dbReference type="GO" id="GO:0016829">
    <property type="term" value="F:lyase activity"/>
    <property type="evidence" value="ECO:0007669"/>
    <property type="project" value="UniProtKB-KW"/>
</dbReference>
<keyword evidence="2" id="KW-0456">Lyase</keyword>
<dbReference type="AlphaFoldDB" id="A0A377SV03"/>
<dbReference type="RefSeq" id="WP_115230103.1">
    <property type="nucleotide sequence ID" value="NZ_CAWOLO010000013.1"/>
</dbReference>
<evidence type="ECO:0000259" key="1">
    <source>
        <dbReference type="PROSITE" id="PS51819"/>
    </source>
</evidence>
<evidence type="ECO:0000313" key="3">
    <source>
        <dbReference type="EMBL" id="TCU83038.1"/>
    </source>
</evidence>
<dbReference type="PANTHER" id="PTHR34109">
    <property type="entry name" value="BNAUNNG04460D PROTEIN-RELATED"/>
    <property type="match status" value="1"/>
</dbReference>
<dbReference type="InterPro" id="IPR037523">
    <property type="entry name" value="VOC_core"/>
</dbReference>
<gene>
    <name evidence="3" type="ORF">EV682_11399</name>
    <name evidence="2" type="ORF">NCTC11159_04453</name>
</gene>